<evidence type="ECO:0000313" key="1">
    <source>
        <dbReference type="EMBL" id="CAJ70932.1"/>
    </source>
</evidence>
<dbReference type="InterPro" id="IPR038573">
    <property type="entry name" value="BrnT_sf"/>
</dbReference>
<evidence type="ECO:0000313" key="2">
    <source>
        <dbReference type="EMBL" id="QII13292.1"/>
    </source>
</evidence>
<accession>Q1PUM6</accession>
<reference evidence="4" key="3">
    <citation type="submission" date="2017-10" db="EMBL/GenBank/DDBJ databases">
        <authorList>
            <person name="Frank J."/>
        </authorList>
    </citation>
    <scope>NUCLEOTIDE SEQUENCE [LARGE SCALE GENOMIC DNA]</scope>
</reference>
<dbReference type="KEGG" id="kst:KSMBR1_3193"/>
<protein>
    <recommendedName>
        <fullName evidence="6">BrnT family toxin</fullName>
    </recommendedName>
</protein>
<organism evidence="1">
    <name type="scientific">Kuenenia stuttgartiensis</name>
    <dbReference type="NCBI Taxonomy" id="174633"/>
    <lineage>
        <taxon>Bacteria</taxon>
        <taxon>Pseudomonadati</taxon>
        <taxon>Planctomycetota</taxon>
        <taxon>Candidatus Brocadiia</taxon>
        <taxon>Candidatus Brocadiales</taxon>
        <taxon>Candidatus Brocadiaceae</taxon>
        <taxon>Candidatus Kuenenia</taxon>
    </lineage>
</organism>
<dbReference type="EMBL" id="CT573074">
    <property type="protein sequence ID" value="CAJ70932.1"/>
    <property type="molecule type" value="Genomic_DNA"/>
</dbReference>
<dbReference type="OrthoDB" id="9802417at2"/>
<dbReference type="InterPro" id="IPR007460">
    <property type="entry name" value="BrnT_toxin"/>
</dbReference>
<keyword evidence="4" id="KW-1185">Reference proteome</keyword>
<evidence type="ECO:0000313" key="5">
    <source>
        <dbReference type="Proteomes" id="UP000501926"/>
    </source>
</evidence>
<dbReference type="Proteomes" id="UP000221734">
    <property type="component" value="Chromosome Kuenenia_stuttgartiensis_MBR1"/>
</dbReference>
<dbReference type="AlphaFoldDB" id="Q1PUM6"/>
<dbReference type="Pfam" id="PF04365">
    <property type="entry name" value="BrnT_toxin"/>
    <property type="match status" value="1"/>
</dbReference>
<dbReference type="Proteomes" id="UP000501926">
    <property type="component" value="Chromosome"/>
</dbReference>
<dbReference type="Gene3D" id="3.10.450.530">
    <property type="entry name" value="Ribonuclease toxin, BrnT, of type II toxin-antitoxin system"/>
    <property type="match status" value="1"/>
</dbReference>
<reference evidence="1" key="1">
    <citation type="journal article" date="2006" name="Nature">
        <title>Deciphering the evolution and metabolism of an anammox bacterium from a community genome.</title>
        <authorList>
            <person name="Strous M."/>
            <person name="Pelletier E."/>
            <person name="Mangenot S."/>
            <person name="Rattei T."/>
            <person name="Lehner A."/>
            <person name="Taylor M.W."/>
            <person name="Horn M."/>
            <person name="Daims H."/>
            <person name="Bartol-Mavel D."/>
            <person name="Wincker P."/>
            <person name="Barbe V."/>
            <person name="Fonknechten N."/>
            <person name="Vallenet D."/>
            <person name="Segurens B."/>
            <person name="Schenowitz-Truong C."/>
            <person name="Medigue C."/>
            <person name="Collingro A."/>
            <person name="Snel B."/>
            <person name="Dutilh B.E."/>
            <person name="OpDenCamp H.J.M."/>
            <person name="vanDerDrift C."/>
            <person name="Cirpus I."/>
            <person name="vanDePas-Schoonen K.T."/>
            <person name="Harhangi H.R."/>
            <person name="vanNiftrik L."/>
            <person name="Schmid M."/>
            <person name="Keltjens J."/>
            <person name="vanDeVossenberg J."/>
            <person name="Kartal B."/>
            <person name="Meier H."/>
            <person name="Frishman D."/>
            <person name="Huynen M.A."/>
            <person name="Mewes H."/>
            <person name="Weissenbach J."/>
            <person name="Jetten M.S.M."/>
            <person name="Wagner M."/>
            <person name="LePaslier D."/>
        </authorList>
    </citation>
    <scope>NUCLEOTIDE SEQUENCE</scope>
</reference>
<dbReference type="EMBL" id="CP049055">
    <property type="protein sequence ID" value="QII13292.1"/>
    <property type="molecule type" value="Genomic_DNA"/>
</dbReference>
<gene>
    <name evidence="2" type="ORF">KsCSTR_39130</name>
    <name evidence="3" type="ORF">KSMBR1_3193</name>
    <name evidence="1" type="ORF">kustb0187</name>
</gene>
<dbReference type="EMBL" id="LT934425">
    <property type="protein sequence ID" value="SOH05670.1"/>
    <property type="molecule type" value="Genomic_DNA"/>
</dbReference>
<evidence type="ECO:0000313" key="3">
    <source>
        <dbReference type="EMBL" id="SOH05670.1"/>
    </source>
</evidence>
<evidence type="ECO:0008006" key="6">
    <source>
        <dbReference type="Google" id="ProtNLM"/>
    </source>
</evidence>
<dbReference type="RefSeq" id="WP_099326217.1">
    <property type="nucleotide sequence ID" value="NZ_CP049055.1"/>
</dbReference>
<reference evidence="1" key="2">
    <citation type="submission" date="2006-01" db="EMBL/GenBank/DDBJ databases">
        <authorList>
            <person name="Genoscope"/>
        </authorList>
    </citation>
    <scope>NUCLEOTIDE SEQUENCE</scope>
</reference>
<sequence length="90" mass="10091">MKFEWDPKKARSNLRKHKVSFEEASMALSDPMAATGADPDHSIGECRYITFGVSERGRLLVVAHTERGETIRIISARIAGKGERKIYEEG</sequence>
<evidence type="ECO:0000313" key="4">
    <source>
        <dbReference type="Proteomes" id="UP000221734"/>
    </source>
</evidence>
<proteinExistence type="predicted"/>
<name>Q1PUM6_KUEST</name>
<reference evidence="3" key="4">
    <citation type="submission" date="2017-10" db="EMBL/GenBank/DDBJ databases">
        <authorList>
            <person name="Banno H."/>
            <person name="Chua N.-H."/>
        </authorList>
    </citation>
    <scope>NUCLEOTIDE SEQUENCE [LARGE SCALE GENOMIC DNA]</scope>
    <source>
        <strain evidence="3">Kuenenia_mbr1_ru-nijmegen</strain>
    </source>
</reference>
<reference evidence="2 5" key="5">
    <citation type="submission" date="2020-02" db="EMBL/GenBank/DDBJ databases">
        <title>Newly sequenced genome of strain CSTR1 showed variability in Candidatus Kuenenia stuttgartiensis genomes.</title>
        <authorList>
            <person name="Ding C."/>
            <person name="Adrian L."/>
        </authorList>
    </citation>
    <scope>NUCLEOTIDE SEQUENCE [LARGE SCALE GENOMIC DNA]</scope>
    <source>
        <strain evidence="2 5">CSTR1</strain>
    </source>
</reference>